<dbReference type="Proteomes" id="UP000515163">
    <property type="component" value="Unplaced"/>
</dbReference>
<evidence type="ECO:0000256" key="2">
    <source>
        <dbReference type="ARBA" id="ARBA00022490"/>
    </source>
</evidence>
<dbReference type="FunCoup" id="A0A6P8IQ85">
    <property type="interactions" value="18"/>
</dbReference>
<name>A0A6P8IQ85_ACTTE</name>
<dbReference type="KEGG" id="aten:116303234"/>
<dbReference type="PANTHER" id="PTHR35081:SF1">
    <property type="entry name" value="COILED-COIL DOMAIN-CONTAINING PROTEIN 105"/>
    <property type="match status" value="1"/>
</dbReference>
<gene>
    <name evidence="5" type="primary">LOC116303234</name>
</gene>
<feature type="coiled-coil region" evidence="3">
    <location>
        <begin position="69"/>
        <end position="103"/>
    </location>
</feature>
<dbReference type="InterPro" id="IPR038949">
    <property type="entry name" value="TEKTL1"/>
</dbReference>
<dbReference type="InterPro" id="IPR048256">
    <property type="entry name" value="Tektin-like"/>
</dbReference>
<proteinExistence type="predicted"/>
<protein>
    <submittedName>
        <fullName evidence="5">Coiled-coil domain-containing protein 105-like</fullName>
    </submittedName>
</protein>
<keyword evidence="2" id="KW-0963">Cytoplasm</keyword>
<dbReference type="PANTHER" id="PTHR35081">
    <property type="entry name" value="COILED-COIL DOMAIN-CONTAINING PROTEIN 105"/>
    <property type="match status" value="1"/>
</dbReference>
<sequence>MEKSATIGSDAWKNASIRNIKLSQTVVERGDKACDMGQQLDPLPSLRDTCVQQSNARIHAYVRATRAVLVKLRENLLDTNEEIKSLIRGKEDLEKTLEHIRKDIKLNHQSIGLRKTRPTREMGADGADDVLASERQHLLKLKRILEAQLRSVQKQLQVLDCCRKRLRAAIQERSRVMDLICHAVSSIRGAGLKDQLEKPSTPAVEPLGPYTPECARAVSEATDARQRSSTLRQEVAEAIEQTVKLQKAAHRSVNDAITQKVSETVTMRQHLQVGGGELRMAIHRNKRWYDASEMALGYTLGPVAYSDLTVRERLDRPMVSVLQQHPGTQLPEAREIGRGGMGLQESLNATARNVSLLRLTKQRVNKDARDKHHASLIDSNIVRTRRRLGDHRWVLGGVGC</sequence>
<dbReference type="RefSeq" id="XP_031568595.1">
    <property type="nucleotide sequence ID" value="XM_031712735.1"/>
</dbReference>
<organism evidence="4 5">
    <name type="scientific">Actinia tenebrosa</name>
    <name type="common">Australian red waratah sea anemone</name>
    <dbReference type="NCBI Taxonomy" id="6105"/>
    <lineage>
        <taxon>Eukaryota</taxon>
        <taxon>Metazoa</taxon>
        <taxon>Cnidaria</taxon>
        <taxon>Anthozoa</taxon>
        <taxon>Hexacorallia</taxon>
        <taxon>Actiniaria</taxon>
        <taxon>Actiniidae</taxon>
        <taxon>Actinia</taxon>
    </lineage>
</organism>
<dbReference type="Pfam" id="PF03148">
    <property type="entry name" value="Tektin"/>
    <property type="match status" value="1"/>
</dbReference>
<dbReference type="AlphaFoldDB" id="A0A6P8IQ85"/>
<dbReference type="InParanoid" id="A0A6P8IQ85"/>
<comment type="subcellular location">
    <subcellularLocation>
        <location evidence="1">Cytoplasm</location>
    </subcellularLocation>
</comment>
<keyword evidence="3" id="KW-0175">Coiled coil</keyword>
<dbReference type="GO" id="GO:0005737">
    <property type="term" value="C:cytoplasm"/>
    <property type="evidence" value="ECO:0007669"/>
    <property type="project" value="UniProtKB-SubCell"/>
</dbReference>
<reference evidence="5" key="1">
    <citation type="submission" date="2025-08" db="UniProtKB">
        <authorList>
            <consortium name="RefSeq"/>
        </authorList>
    </citation>
    <scope>IDENTIFICATION</scope>
    <source>
        <tissue evidence="5">Tentacle</tissue>
    </source>
</reference>
<dbReference type="OrthoDB" id="9896158at2759"/>
<evidence type="ECO:0000256" key="1">
    <source>
        <dbReference type="ARBA" id="ARBA00004496"/>
    </source>
</evidence>
<keyword evidence="4" id="KW-1185">Reference proteome</keyword>
<evidence type="ECO:0000313" key="4">
    <source>
        <dbReference type="Proteomes" id="UP000515163"/>
    </source>
</evidence>
<evidence type="ECO:0000256" key="3">
    <source>
        <dbReference type="SAM" id="Coils"/>
    </source>
</evidence>
<accession>A0A6P8IQ85</accession>
<dbReference type="GeneID" id="116303234"/>
<dbReference type="GO" id="GO:0005929">
    <property type="term" value="C:cilium"/>
    <property type="evidence" value="ECO:0007669"/>
    <property type="project" value="UniProtKB-ARBA"/>
</dbReference>
<evidence type="ECO:0000313" key="5">
    <source>
        <dbReference type="RefSeq" id="XP_031568595.1"/>
    </source>
</evidence>